<evidence type="ECO:0000313" key="6">
    <source>
        <dbReference type="Proteomes" id="UP000003692"/>
    </source>
</evidence>
<gene>
    <name evidence="5" type="ORF">EDWATA_01329</name>
</gene>
<dbReference type="EMBL" id="ADGK01000068">
    <property type="protein sequence ID" value="EFE23640.1"/>
    <property type="molecule type" value="Genomic_DNA"/>
</dbReference>
<evidence type="ECO:0000313" key="5">
    <source>
        <dbReference type="EMBL" id="EFE23640.1"/>
    </source>
</evidence>
<comment type="caution">
    <text evidence="5">The sequence shown here is derived from an EMBL/GenBank/DDBJ whole genome shotgun (WGS) entry which is preliminary data.</text>
</comment>
<dbReference type="InterPro" id="IPR001509">
    <property type="entry name" value="Epimerase_deHydtase"/>
</dbReference>
<name>D4F3L9_EDWTA</name>
<keyword evidence="3" id="KW-1133">Transmembrane helix</keyword>
<sequence length="316" mass="35824">MRVLLWVVIMIKNILIVGASGFIALNIIEELLTNYNVNLTVYGRSRPKINTCTLNFVHGELIELPSKLKNSYSRKFTDVIYLVNNIPVNGNVDNYDILINENKNAIDYLSSISDRFVFFSSGGRVYKSSEKPHHEEDELYATCIYGKSKIEIEEYVAKVATESNIDHLIIRPSNPYGRYQNVYSTQGLIAVTLGKIMTGRDIEVWGAGSEIRDYIFIKDFIKAFLSLLMKPSLPYKVFNIGSGHGTSTLDIIHTILNSTSDLDVIIKKVDINRAIIPSNILSIQRLEYTIGQQKMTSLSDGIKEFISYLQQNVKRH</sequence>
<keyword evidence="3" id="KW-0812">Transmembrane</keyword>
<evidence type="ECO:0000256" key="1">
    <source>
        <dbReference type="ARBA" id="ARBA00005125"/>
    </source>
</evidence>
<protein>
    <submittedName>
        <fullName evidence="5">NAD dependent epimerase/dehydratase family protein</fullName>
    </submittedName>
</protein>
<dbReference type="Pfam" id="PF01370">
    <property type="entry name" value="Epimerase"/>
    <property type="match status" value="1"/>
</dbReference>
<proteinExistence type="inferred from homology"/>
<reference evidence="5 6" key="1">
    <citation type="submission" date="2010-02" db="EMBL/GenBank/DDBJ databases">
        <authorList>
            <person name="Weinstock G."/>
            <person name="Sodergren E."/>
            <person name="Clifton S."/>
            <person name="Fulton L."/>
            <person name="Fulton B."/>
            <person name="Courtney L."/>
            <person name="Fronick C."/>
            <person name="Harrison M."/>
            <person name="Strong C."/>
            <person name="Farmer C."/>
            <person name="Delahaunty K."/>
            <person name="Markovic C."/>
            <person name="Hall O."/>
            <person name="Minx P."/>
            <person name="Tomlinson C."/>
            <person name="Mitreva M."/>
            <person name="Nelson J."/>
            <person name="Hou S."/>
            <person name="Wollam A."/>
            <person name="Pepin K.H."/>
            <person name="Johnson M."/>
            <person name="Bhonagiri V."/>
            <person name="Zhang X."/>
            <person name="Suruliraj S."/>
            <person name="Warren W."/>
            <person name="Chinwalla A."/>
            <person name="Mardis E.R."/>
            <person name="Wilson R.K."/>
        </authorList>
    </citation>
    <scope>NUCLEOTIDE SEQUENCE [LARGE SCALE GENOMIC DNA]</scope>
    <source>
        <strain evidence="5 6">ATCC 23685</strain>
    </source>
</reference>
<dbReference type="AlphaFoldDB" id="D4F3L9"/>
<dbReference type="PANTHER" id="PTHR43000">
    <property type="entry name" value="DTDP-D-GLUCOSE 4,6-DEHYDRATASE-RELATED"/>
    <property type="match status" value="1"/>
</dbReference>
<evidence type="ECO:0000256" key="3">
    <source>
        <dbReference type="SAM" id="Phobius"/>
    </source>
</evidence>
<evidence type="ECO:0000259" key="4">
    <source>
        <dbReference type="Pfam" id="PF01370"/>
    </source>
</evidence>
<dbReference type="SUPFAM" id="SSF51735">
    <property type="entry name" value="NAD(P)-binding Rossmann-fold domains"/>
    <property type="match status" value="1"/>
</dbReference>
<dbReference type="HOGENOM" id="CLU_007383_1_7_6"/>
<dbReference type="Gene3D" id="3.40.50.720">
    <property type="entry name" value="NAD(P)-binding Rossmann-like Domain"/>
    <property type="match status" value="1"/>
</dbReference>
<keyword evidence="3" id="KW-0472">Membrane</keyword>
<comment type="pathway">
    <text evidence="1">Bacterial outer membrane biogenesis; LPS O-antigen biosynthesis.</text>
</comment>
<comment type="similarity">
    <text evidence="2">Belongs to the NAD(P)-dependent epimerase/dehydratase family.</text>
</comment>
<accession>D4F3L9</accession>
<feature type="transmembrane region" description="Helical" evidence="3">
    <location>
        <begin position="6"/>
        <end position="28"/>
    </location>
</feature>
<dbReference type="InterPro" id="IPR036291">
    <property type="entry name" value="NAD(P)-bd_dom_sf"/>
</dbReference>
<feature type="domain" description="NAD-dependent epimerase/dehydratase" evidence="4">
    <location>
        <begin position="14"/>
        <end position="241"/>
    </location>
</feature>
<organism evidence="5 6">
    <name type="scientific">Edwardsiella tarda ATCC 23685</name>
    <dbReference type="NCBI Taxonomy" id="500638"/>
    <lineage>
        <taxon>Bacteria</taxon>
        <taxon>Pseudomonadati</taxon>
        <taxon>Pseudomonadota</taxon>
        <taxon>Gammaproteobacteria</taxon>
        <taxon>Enterobacterales</taxon>
        <taxon>Hafniaceae</taxon>
        <taxon>Edwardsiella</taxon>
    </lineage>
</organism>
<dbReference type="Proteomes" id="UP000003692">
    <property type="component" value="Unassembled WGS sequence"/>
</dbReference>
<evidence type="ECO:0000256" key="2">
    <source>
        <dbReference type="ARBA" id="ARBA00007637"/>
    </source>
</evidence>